<dbReference type="Gene3D" id="3.40.30.10">
    <property type="entry name" value="Glutaredoxin"/>
    <property type="match status" value="1"/>
</dbReference>
<proteinExistence type="predicted"/>
<evidence type="ECO:0000259" key="1">
    <source>
        <dbReference type="PROSITE" id="PS50404"/>
    </source>
</evidence>
<gene>
    <name evidence="2" type="ORF">B0I36DRAFT_127561</name>
</gene>
<dbReference type="EMBL" id="JAGTJQ010000006">
    <property type="protein sequence ID" value="KAH7029024.1"/>
    <property type="molecule type" value="Genomic_DNA"/>
</dbReference>
<dbReference type="PROSITE" id="PS50404">
    <property type="entry name" value="GST_NTER"/>
    <property type="match status" value="1"/>
</dbReference>
<dbReference type="PANTHER" id="PTHR43968">
    <property type="match status" value="1"/>
</dbReference>
<name>A0A9P8Y232_9PEZI</name>
<dbReference type="Gene3D" id="1.20.1050.10">
    <property type="match status" value="1"/>
</dbReference>
<comment type="caution">
    <text evidence="2">The sequence shown here is derived from an EMBL/GenBank/DDBJ whole genome shotgun (WGS) entry which is preliminary data.</text>
</comment>
<dbReference type="GO" id="GO:0005737">
    <property type="term" value="C:cytoplasm"/>
    <property type="evidence" value="ECO:0007669"/>
    <property type="project" value="TreeGrafter"/>
</dbReference>
<dbReference type="Proteomes" id="UP000756346">
    <property type="component" value="Unassembled WGS sequence"/>
</dbReference>
<dbReference type="PANTHER" id="PTHR43968:SF6">
    <property type="entry name" value="GLUTATHIONE S-TRANSFERASE OMEGA"/>
    <property type="match status" value="1"/>
</dbReference>
<dbReference type="Pfam" id="PF22041">
    <property type="entry name" value="GST_C_7"/>
    <property type="match status" value="1"/>
</dbReference>
<dbReference type="InterPro" id="IPR036249">
    <property type="entry name" value="Thioredoxin-like_sf"/>
</dbReference>
<evidence type="ECO:0000313" key="2">
    <source>
        <dbReference type="EMBL" id="KAH7029024.1"/>
    </source>
</evidence>
<accession>A0A9P8Y232</accession>
<dbReference type="GeneID" id="70177694"/>
<dbReference type="RefSeq" id="XP_046011312.1">
    <property type="nucleotide sequence ID" value="XM_046148148.1"/>
</dbReference>
<reference evidence="2" key="1">
    <citation type="journal article" date="2021" name="Nat. Commun.">
        <title>Genetic determinants of endophytism in the Arabidopsis root mycobiome.</title>
        <authorList>
            <person name="Mesny F."/>
            <person name="Miyauchi S."/>
            <person name="Thiergart T."/>
            <person name="Pickel B."/>
            <person name="Atanasova L."/>
            <person name="Karlsson M."/>
            <person name="Huettel B."/>
            <person name="Barry K.W."/>
            <person name="Haridas S."/>
            <person name="Chen C."/>
            <person name="Bauer D."/>
            <person name="Andreopoulos W."/>
            <person name="Pangilinan J."/>
            <person name="LaButti K."/>
            <person name="Riley R."/>
            <person name="Lipzen A."/>
            <person name="Clum A."/>
            <person name="Drula E."/>
            <person name="Henrissat B."/>
            <person name="Kohler A."/>
            <person name="Grigoriev I.V."/>
            <person name="Martin F.M."/>
            <person name="Hacquard S."/>
        </authorList>
    </citation>
    <scope>NUCLEOTIDE SEQUENCE</scope>
    <source>
        <strain evidence="2">MPI-CAGE-CH-0230</strain>
    </source>
</reference>
<organism evidence="2 3">
    <name type="scientific">Microdochium trichocladiopsis</name>
    <dbReference type="NCBI Taxonomy" id="1682393"/>
    <lineage>
        <taxon>Eukaryota</taxon>
        <taxon>Fungi</taxon>
        <taxon>Dikarya</taxon>
        <taxon>Ascomycota</taxon>
        <taxon>Pezizomycotina</taxon>
        <taxon>Sordariomycetes</taxon>
        <taxon>Xylariomycetidae</taxon>
        <taxon>Xylariales</taxon>
        <taxon>Microdochiaceae</taxon>
        <taxon>Microdochium</taxon>
    </lineage>
</organism>
<protein>
    <submittedName>
        <fullName evidence="2">Glutathione S-transferase</fullName>
    </submittedName>
</protein>
<dbReference type="InterPro" id="IPR004045">
    <property type="entry name" value="Glutathione_S-Trfase_N"/>
</dbReference>
<keyword evidence="3" id="KW-1185">Reference proteome</keyword>
<dbReference type="InterPro" id="IPR036282">
    <property type="entry name" value="Glutathione-S-Trfase_C_sf"/>
</dbReference>
<dbReference type="SUPFAM" id="SSF52833">
    <property type="entry name" value="Thioredoxin-like"/>
    <property type="match status" value="1"/>
</dbReference>
<evidence type="ECO:0000313" key="3">
    <source>
        <dbReference type="Proteomes" id="UP000756346"/>
    </source>
</evidence>
<feature type="domain" description="GST N-terminal" evidence="1">
    <location>
        <begin position="4"/>
        <end position="96"/>
    </location>
</feature>
<dbReference type="InterPro" id="IPR050983">
    <property type="entry name" value="GST_Omega/HSP26"/>
</dbReference>
<sequence>MASHEIVLYDIPSRPPCRAWSLNTWRVRLILNYKNIPYRTEWLEYPDIKPKLSPHFPGQQIETYTVPTIALPDGREHIMNSRQIAKVLEAKYPSPPLLLDSPIAKRVTGLLIKIWDAIEVIILTHVHKRLLDEVNFPFWRETREPWLNPDHATKDAAGDQWKTLDTAEAELYANGGALLDECWANAGPAVDEIAQILRESPEGPFFCGEKVSFSDFQWIGFLLFIRRIGQDQWDKMKASAKDFEPHEELLRAASDWIKRDDH</sequence>
<dbReference type="Pfam" id="PF13409">
    <property type="entry name" value="GST_N_2"/>
    <property type="match status" value="1"/>
</dbReference>
<dbReference type="OrthoDB" id="4951845at2759"/>
<dbReference type="AlphaFoldDB" id="A0A9P8Y232"/>
<dbReference type="InterPro" id="IPR054416">
    <property type="entry name" value="GST_UstS-like_C"/>
</dbReference>
<dbReference type="SUPFAM" id="SSF47616">
    <property type="entry name" value="GST C-terminal domain-like"/>
    <property type="match status" value="1"/>
</dbReference>